<reference evidence="4 5" key="1">
    <citation type="submission" date="2019-05" db="EMBL/GenBank/DDBJ databases">
        <title>Draft Genome Sequences of Six Type Strains of the Genus Massilia.</title>
        <authorList>
            <person name="Miess H."/>
            <person name="Frediansyhah A."/>
            <person name="Gross H."/>
        </authorList>
    </citation>
    <scope>NUCLEOTIDE SEQUENCE [LARGE SCALE GENOMIC DNA]</scope>
    <source>
        <strain evidence="4 5">DSMZ 26121</strain>
    </source>
</reference>
<dbReference type="Proteomes" id="UP000584325">
    <property type="component" value="Unassembled WGS sequence"/>
</dbReference>
<feature type="compositionally biased region" description="Polar residues" evidence="2">
    <location>
        <begin position="214"/>
        <end position="226"/>
    </location>
</feature>
<protein>
    <submittedName>
        <fullName evidence="3">Uncharacterized protein</fullName>
    </submittedName>
</protein>
<dbReference type="RefSeq" id="WP_137312744.1">
    <property type="nucleotide sequence ID" value="NZ_CP040017.1"/>
</dbReference>
<keyword evidence="1" id="KW-0175">Coiled coil</keyword>
<evidence type="ECO:0000313" key="4">
    <source>
        <dbReference type="EMBL" id="QCP09858.1"/>
    </source>
</evidence>
<sequence length="596" mass="63594">MATYPYSPSSMRAADYPGCGDQRPCEPAPECPACGGLQTLCRPRFFAGQLLTEDDLNRLDRYMTDKNRLHNRHLHGWGVACGLEVVCAPCQGEGDGGKVLVRPGYALSPCGNDIVVPAAKTVDVCELIDRCRPQRDPCFTPGADDGCRDAEETWILAICYHEQTAREVAALRASRCNEGKQPAGQCGCNGQCGGDCGCGGAQATAGKSGKASKYQPQTGATTGTNTSRAAQCEPTVVCEGYCFRAYKVPPRTARAQPEMAALVKRFVCCVMPFIEDLGGLPAADSTPAQLQQWLANLKEALRQFLMRESLYDCEVARRLGAIGLPAPNDPNYTAAWTASTIAILAIVLLVLQKCLCAALLPPCPAPAPDDCVPIATITVGRSPCRVIKVCNQAGRRFLLTWPNVHYWLSWIPFFGPATGAAQPVSLRDLLIRLCCSSLGERFTGRAQGSLAAYFSAGPQPVPMRAAGGTAQRQQQQEGRTVFASLLASALADHPDGADLGTLLLAAIGAPDAKGEPLMSELEMDHPGEFELMNELLVPLMRMTVPGMGGTHDAMPGGRNSGSDAGGLQSLREELAALGRQVKQQQATIDQLSKRLE</sequence>
<dbReference type="AlphaFoldDB" id="A0A4P8HN89"/>
<accession>A0A4P8HN89</accession>
<dbReference type="EMBL" id="JACHXS010000001">
    <property type="protein sequence ID" value="MBB3219827.1"/>
    <property type="molecule type" value="Genomic_DNA"/>
</dbReference>
<name>A0A4P8HN89_9BURK</name>
<keyword evidence="5" id="KW-1185">Reference proteome</keyword>
<evidence type="ECO:0000256" key="2">
    <source>
        <dbReference type="SAM" id="MobiDB-lite"/>
    </source>
</evidence>
<dbReference type="OrthoDB" id="8555998at2"/>
<evidence type="ECO:0000313" key="6">
    <source>
        <dbReference type="Proteomes" id="UP000584325"/>
    </source>
</evidence>
<organism evidence="3 6">
    <name type="scientific">Pseudoduganella umbonata</name>
    <dbReference type="NCBI Taxonomy" id="864828"/>
    <lineage>
        <taxon>Bacteria</taxon>
        <taxon>Pseudomonadati</taxon>
        <taxon>Pseudomonadota</taxon>
        <taxon>Betaproteobacteria</taxon>
        <taxon>Burkholderiales</taxon>
        <taxon>Oxalobacteraceae</taxon>
        <taxon>Telluria group</taxon>
        <taxon>Pseudoduganella</taxon>
    </lineage>
</organism>
<feature type="coiled-coil region" evidence="1">
    <location>
        <begin position="567"/>
        <end position="594"/>
    </location>
</feature>
<gene>
    <name evidence="4" type="ORF">FCL38_05045</name>
    <name evidence="3" type="ORF">FHS02_000614</name>
</gene>
<evidence type="ECO:0000256" key="1">
    <source>
        <dbReference type="SAM" id="Coils"/>
    </source>
</evidence>
<dbReference type="EMBL" id="CP040017">
    <property type="protein sequence ID" value="QCP09858.1"/>
    <property type="molecule type" value="Genomic_DNA"/>
</dbReference>
<evidence type="ECO:0000313" key="3">
    <source>
        <dbReference type="EMBL" id="MBB3219827.1"/>
    </source>
</evidence>
<reference evidence="3 6" key="2">
    <citation type="submission" date="2020-08" db="EMBL/GenBank/DDBJ databases">
        <title>Genomic Encyclopedia of Type Strains, Phase III (KMG-III): the genomes of soil and plant-associated and newly described type strains.</title>
        <authorList>
            <person name="Whitman W."/>
        </authorList>
    </citation>
    <scope>NUCLEOTIDE SEQUENCE [LARGE SCALE GENOMIC DNA]</scope>
    <source>
        <strain evidence="3 6">CECT 7753</strain>
    </source>
</reference>
<dbReference type="Proteomes" id="UP000298763">
    <property type="component" value="Chromosome"/>
</dbReference>
<feature type="region of interest" description="Disordered" evidence="2">
    <location>
        <begin position="207"/>
        <end position="226"/>
    </location>
</feature>
<evidence type="ECO:0000313" key="5">
    <source>
        <dbReference type="Proteomes" id="UP000298763"/>
    </source>
</evidence>
<proteinExistence type="predicted"/>